<feature type="active site" description="Proton donor" evidence="1">
    <location>
        <position position="130"/>
    </location>
</feature>
<dbReference type="RefSeq" id="WP_147666866.1">
    <property type="nucleotide sequence ID" value="NZ_CP120678.1"/>
</dbReference>
<reference evidence="4" key="1">
    <citation type="submission" date="2023-03" db="EMBL/GenBank/DDBJ databases">
        <title>Selenobaculum gbiensis gen. nov. sp. nov., a new bacterium isolated from the gut microbiota of IBD patient.</title>
        <authorList>
            <person name="Yeo S."/>
            <person name="Park H."/>
            <person name="Huh C.S."/>
        </authorList>
    </citation>
    <scope>NUCLEOTIDE SEQUENCE</scope>
    <source>
        <strain evidence="4">ICN-92133</strain>
    </source>
</reference>
<dbReference type="AlphaFoldDB" id="A0A9Y2AJ52"/>
<comment type="catalytic activity">
    <reaction evidence="3">
        <text>dTDP-4-dehydro-6-deoxy-alpha-D-glucose = dTDP-4-dehydro-beta-L-rhamnose</text>
        <dbReference type="Rhea" id="RHEA:16969"/>
        <dbReference type="ChEBI" id="CHEBI:57649"/>
        <dbReference type="ChEBI" id="CHEBI:62830"/>
        <dbReference type="EC" id="5.1.3.13"/>
    </reaction>
</comment>
<evidence type="ECO:0000256" key="1">
    <source>
        <dbReference type="PIRSR" id="PIRSR600888-1"/>
    </source>
</evidence>
<evidence type="ECO:0000313" key="4">
    <source>
        <dbReference type="EMBL" id="WIW71099.1"/>
    </source>
</evidence>
<keyword evidence="3 4" id="KW-0413">Isomerase</keyword>
<dbReference type="NCBIfam" id="TIGR01221">
    <property type="entry name" value="rmlC"/>
    <property type="match status" value="1"/>
</dbReference>
<gene>
    <name evidence="4" type="primary">rfbC</name>
    <name evidence="4" type="ORF">P3F81_01875</name>
</gene>
<accession>A0A9Y2AJ52</accession>
<dbReference type="KEGG" id="sgbi:P3F81_01875"/>
<evidence type="ECO:0000313" key="5">
    <source>
        <dbReference type="Proteomes" id="UP001243623"/>
    </source>
</evidence>
<dbReference type="InterPro" id="IPR014710">
    <property type="entry name" value="RmlC-like_jellyroll"/>
</dbReference>
<organism evidence="4 5">
    <name type="scientific">Selenobaculum gibii</name>
    <dbReference type="NCBI Taxonomy" id="3054208"/>
    <lineage>
        <taxon>Bacteria</taxon>
        <taxon>Bacillati</taxon>
        <taxon>Bacillota</taxon>
        <taxon>Negativicutes</taxon>
        <taxon>Selenomonadales</taxon>
        <taxon>Selenomonadaceae</taxon>
        <taxon>Selenobaculum</taxon>
    </lineage>
</organism>
<comment type="similarity">
    <text evidence="3">Belongs to the dTDP-4-dehydrorhamnose 3,5-epimerase family.</text>
</comment>
<proteinExistence type="inferred from homology"/>
<dbReference type="InterPro" id="IPR011051">
    <property type="entry name" value="RmlC_Cupin_sf"/>
</dbReference>
<dbReference type="GO" id="GO:0019305">
    <property type="term" value="P:dTDP-rhamnose biosynthetic process"/>
    <property type="evidence" value="ECO:0007669"/>
    <property type="project" value="UniProtKB-UniRule"/>
</dbReference>
<feature type="active site" description="Proton acceptor" evidence="1">
    <location>
        <position position="61"/>
    </location>
</feature>
<dbReference type="CDD" id="cd00438">
    <property type="entry name" value="cupin_RmlC"/>
    <property type="match status" value="1"/>
</dbReference>
<dbReference type="Gene3D" id="2.60.120.10">
    <property type="entry name" value="Jelly Rolls"/>
    <property type="match status" value="1"/>
</dbReference>
<dbReference type="Pfam" id="PF00908">
    <property type="entry name" value="dTDP_sugar_isom"/>
    <property type="match status" value="1"/>
</dbReference>
<sequence length="190" mass="21655">MKVEETRLEGVLLITPKVFGDSRGFFLETWSRDRYKEVGISLEFVQDNQSFSTKNVLRGLHFQNPHAQGKLVSVVKGCVFDVAVDIRRGSRTFGEWVGVELSEENHQQLWVPPGFAHGFCVLSDTTLFTYKCTDVYTPSAEGGILWNDPEIGIEWPVENPILSDKDQVYPQLRDLPEGRLFTYVQKEAIK</sequence>
<dbReference type="GO" id="GO:0000271">
    <property type="term" value="P:polysaccharide biosynthetic process"/>
    <property type="evidence" value="ECO:0007669"/>
    <property type="project" value="TreeGrafter"/>
</dbReference>
<dbReference type="PANTHER" id="PTHR21047">
    <property type="entry name" value="DTDP-6-DEOXY-D-GLUCOSE-3,5 EPIMERASE"/>
    <property type="match status" value="1"/>
</dbReference>
<protein>
    <recommendedName>
        <fullName evidence="3">dTDP-4-dehydrorhamnose 3,5-epimerase</fullName>
        <ecNumber evidence="3">5.1.3.13</ecNumber>
    </recommendedName>
    <alternativeName>
        <fullName evidence="3">Thymidine diphospho-4-keto-rhamnose 3,5-epimerase</fullName>
    </alternativeName>
</protein>
<evidence type="ECO:0000256" key="3">
    <source>
        <dbReference type="RuleBase" id="RU364069"/>
    </source>
</evidence>
<feature type="site" description="Participates in a stacking interaction with the thymidine ring of dTDP-4-oxo-6-deoxyglucose" evidence="2">
    <location>
        <position position="136"/>
    </location>
</feature>
<keyword evidence="5" id="KW-1185">Reference proteome</keyword>
<dbReference type="EMBL" id="CP120678">
    <property type="protein sequence ID" value="WIW71099.1"/>
    <property type="molecule type" value="Genomic_DNA"/>
</dbReference>
<evidence type="ECO:0000256" key="2">
    <source>
        <dbReference type="PIRSR" id="PIRSR600888-3"/>
    </source>
</evidence>
<comment type="function">
    <text evidence="3">Catalyzes the epimerization of the C3' and C5'positions of dTDP-6-deoxy-D-xylo-4-hexulose, forming dTDP-6-deoxy-L-lyxo-4-hexulose.</text>
</comment>
<comment type="pathway">
    <text evidence="3">Carbohydrate biosynthesis; dTDP-L-rhamnose biosynthesis.</text>
</comment>
<dbReference type="EC" id="5.1.3.13" evidence="3"/>
<name>A0A9Y2AJ52_9FIRM</name>
<dbReference type="PANTHER" id="PTHR21047:SF2">
    <property type="entry name" value="THYMIDINE DIPHOSPHO-4-KETO-RHAMNOSE 3,5-EPIMERASE"/>
    <property type="match status" value="1"/>
</dbReference>
<dbReference type="InterPro" id="IPR000888">
    <property type="entry name" value="RmlC-like"/>
</dbReference>
<dbReference type="GO" id="GO:0005829">
    <property type="term" value="C:cytosol"/>
    <property type="evidence" value="ECO:0007669"/>
    <property type="project" value="TreeGrafter"/>
</dbReference>
<dbReference type="GO" id="GO:0008830">
    <property type="term" value="F:dTDP-4-dehydrorhamnose 3,5-epimerase activity"/>
    <property type="evidence" value="ECO:0007669"/>
    <property type="project" value="UniProtKB-UniRule"/>
</dbReference>
<dbReference type="SUPFAM" id="SSF51182">
    <property type="entry name" value="RmlC-like cupins"/>
    <property type="match status" value="1"/>
</dbReference>
<comment type="subunit">
    <text evidence="3">Homodimer.</text>
</comment>
<dbReference type="Proteomes" id="UP001243623">
    <property type="component" value="Chromosome"/>
</dbReference>